<dbReference type="EMBL" id="JAJATW010000017">
    <property type="protein sequence ID" value="MCB5162519.1"/>
    <property type="molecule type" value="Genomic_DNA"/>
</dbReference>
<evidence type="ECO:0000313" key="1">
    <source>
        <dbReference type="EMBL" id="MCB5162519.1"/>
    </source>
</evidence>
<proteinExistence type="predicted"/>
<dbReference type="InterPro" id="IPR058059">
    <property type="entry name" value="PA3496-like"/>
</dbReference>
<dbReference type="NCBIfam" id="NF046101">
    <property type="entry name" value="PA3496_fam"/>
    <property type="match status" value="1"/>
</dbReference>
<sequence length="67" mass="7973">MSHYVETLSEVKTHIMHASISLENESKERHQKEDAARLLRARRAIEQHLEQKRLHHDISNGWDDDMN</sequence>
<accession>A0A9X1IN64</accession>
<name>A0A9X1IN64_9GAMM</name>
<keyword evidence="2" id="KW-1185">Reference proteome</keyword>
<reference evidence="1" key="1">
    <citation type="submission" date="2021-10" db="EMBL/GenBank/DDBJ databases">
        <title>Marinomonas pontica sp. nov., isolated from the Black Sea.</title>
        <authorList>
            <person name="Zhao L.-H."/>
            <person name="Xue J.-H."/>
        </authorList>
    </citation>
    <scope>NUCLEOTIDE SEQUENCE</scope>
    <source>
        <strain evidence="1">E8</strain>
    </source>
</reference>
<gene>
    <name evidence="1" type="ORF">LG368_11500</name>
</gene>
<evidence type="ECO:0000313" key="2">
    <source>
        <dbReference type="Proteomes" id="UP001139095"/>
    </source>
</evidence>
<dbReference type="RefSeq" id="WP_226754869.1">
    <property type="nucleotide sequence ID" value="NZ_JAJATW010000017.1"/>
</dbReference>
<protein>
    <submittedName>
        <fullName evidence="1">Uncharacterized protein</fullName>
    </submittedName>
</protein>
<comment type="caution">
    <text evidence="1">The sequence shown here is derived from an EMBL/GenBank/DDBJ whole genome shotgun (WGS) entry which is preliminary data.</text>
</comment>
<dbReference type="Proteomes" id="UP001139095">
    <property type="component" value="Unassembled WGS sequence"/>
</dbReference>
<dbReference type="AlphaFoldDB" id="A0A9X1IN64"/>
<organism evidence="1 2">
    <name type="scientific">Marinomonas algarum</name>
    <dbReference type="NCBI Taxonomy" id="2883105"/>
    <lineage>
        <taxon>Bacteria</taxon>
        <taxon>Pseudomonadati</taxon>
        <taxon>Pseudomonadota</taxon>
        <taxon>Gammaproteobacteria</taxon>
        <taxon>Oceanospirillales</taxon>
        <taxon>Oceanospirillaceae</taxon>
        <taxon>Marinomonas</taxon>
    </lineage>
</organism>